<gene>
    <name evidence="2" type="ORF">GWI33_019230</name>
</gene>
<feature type="region of interest" description="Disordered" evidence="1">
    <location>
        <begin position="49"/>
        <end position="90"/>
    </location>
</feature>
<evidence type="ECO:0000256" key="1">
    <source>
        <dbReference type="SAM" id="MobiDB-lite"/>
    </source>
</evidence>
<comment type="caution">
    <text evidence="2">The sequence shown here is derived from an EMBL/GenBank/DDBJ whole genome shotgun (WGS) entry which is preliminary data.</text>
</comment>
<keyword evidence="3" id="KW-1185">Reference proteome</keyword>
<evidence type="ECO:0000313" key="2">
    <source>
        <dbReference type="EMBL" id="KAF7267561.1"/>
    </source>
</evidence>
<feature type="region of interest" description="Disordered" evidence="1">
    <location>
        <begin position="1"/>
        <end position="28"/>
    </location>
</feature>
<name>A0A834HWG9_RHYFE</name>
<protein>
    <submittedName>
        <fullName evidence="2">Uncharacterized protein</fullName>
    </submittedName>
</protein>
<dbReference type="EMBL" id="JAACXV010014407">
    <property type="protein sequence ID" value="KAF7267561.1"/>
    <property type="molecule type" value="Genomic_DNA"/>
</dbReference>
<sequence length="90" mass="10023">MNGASASPSLLVARRRSPNRHDPVTLPRLLPPAFLPADQYRRASVRPQAPCGLAQLRNGRRRRREEPTDLKVNSNAGPIYLPEERMGTSP</sequence>
<organism evidence="2 3">
    <name type="scientific">Rhynchophorus ferrugineus</name>
    <name type="common">Red palm weevil</name>
    <name type="synonym">Curculio ferrugineus</name>
    <dbReference type="NCBI Taxonomy" id="354439"/>
    <lineage>
        <taxon>Eukaryota</taxon>
        <taxon>Metazoa</taxon>
        <taxon>Ecdysozoa</taxon>
        <taxon>Arthropoda</taxon>
        <taxon>Hexapoda</taxon>
        <taxon>Insecta</taxon>
        <taxon>Pterygota</taxon>
        <taxon>Neoptera</taxon>
        <taxon>Endopterygota</taxon>
        <taxon>Coleoptera</taxon>
        <taxon>Polyphaga</taxon>
        <taxon>Cucujiformia</taxon>
        <taxon>Curculionidae</taxon>
        <taxon>Dryophthorinae</taxon>
        <taxon>Rhynchophorus</taxon>
    </lineage>
</organism>
<dbReference type="Proteomes" id="UP000625711">
    <property type="component" value="Unassembled WGS sequence"/>
</dbReference>
<evidence type="ECO:0000313" key="3">
    <source>
        <dbReference type="Proteomes" id="UP000625711"/>
    </source>
</evidence>
<reference evidence="2" key="1">
    <citation type="submission" date="2020-08" db="EMBL/GenBank/DDBJ databases">
        <title>Genome sequencing and assembly of the red palm weevil Rhynchophorus ferrugineus.</title>
        <authorList>
            <person name="Dias G.B."/>
            <person name="Bergman C.M."/>
            <person name="Manee M."/>
        </authorList>
    </citation>
    <scope>NUCLEOTIDE SEQUENCE</scope>
    <source>
        <strain evidence="2">AA-2017</strain>
        <tissue evidence="2">Whole larva</tissue>
    </source>
</reference>
<proteinExistence type="predicted"/>
<accession>A0A834HWG9</accession>
<dbReference type="AlphaFoldDB" id="A0A834HWG9"/>